<dbReference type="InterPro" id="IPR013087">
    <property type="entry name" value="Znf_C2H2_type"/>
</dbReference>
<proteinExistence type="predicted"/>
<evidence type="ECO:0000256" key="6">
    <source>
        <dbReference type="ARBA" id="ARBA00023015"/>
    </source>
</evidence>
<feature type="domain" description="C2H2-type" evidence="11">
    <location>
        <begin position="45"/>
        <end position="74"/>
    </location>
</feature>
<dbReference type="Proteomes" id="UP001162085">
    <property type="component" value="Chromosome 5"/>
</dbReference>
<dbReference type="PROSITE" id="PS50157">
    <property type="entry name" value="ZINC_FINGER_C2H2_2"/>
    <property type="match status" value="2"/>
</dbReference>
<accession>A0ABN8WV98</accession>
<feature type="region of interest" description="Disordered" evidence="10">
    <location>
        <begin position="34"/>
        <end position="112"/>
    </location>
</feature>
<sequence>MNSVQGGFPPDNDRRPFKCEFCFRGFHRLEHKKRHVRTHTGEKPHKCSFRGCPKSFSRSDELKRHLKTHTRTAQGRPRKPKSKSSQRAAADTTASASTTFNDTTGTLGTSTGHFEAPPILVSVAQDSTNLNIRTIKNGCGLVKTQLPGTLIPVVGIQTSTHLIPGHPIPNNHSSASMTSIVSMYPSTASLQYLNNGSSNSSATIPYMDSSSSSLALSELSSGSSVFSKSRMNLTSMSGLDSVASSKDQSSTSLLSQTSLPSKKLARPLSTALCPLQKVTPAMSAEDIEIARPISTSNSLTSFTSAVNNDATAKHMGMGLFLDKPLAAHDAYRSGYMHTARTISRGRLHTRAEFHISGDDEDNIASKSESREPTPIPKISLPPIGSMLQQIDTFKNNAPTYYH</sequence>
<gene>
    <name evidence="12" type="primary">SUVZ05G1000</name>
    <name evidence="12" type="ORF">SUVZ_05G1000</name>
</gene>
<evidence type="ECO:0000256" key="4">
    <source>
        <dbReference type="ARBA" id="ARBA00022771"/>
    </source>
</evidence>
<keyword evidence="7" id="KW-0804">Transcription</keyword>
<feature type="region of interest" description="Disordered" evidence="10">
    <location>
        <begin position="356"/>
        <end position="376"/>
    </location>
</feature>
<evidence type="ECO:0000256" key="9">
    <source>
        <dbReference type="PROSITE-ProRule" id="PRU00042"/>
    </source>
</evidence>
<dbReference type="Gene3D" id="3.30.160.60">
    <property type="entry name" value="Classic Zinc Finger"/>
    <property type="match status" value="2"/>
</dbReference>
<dbReference type="SMART" id="SM00355">
    <property type="entry name" value="ZnF_C2H2"/>
    <property type="match status" value="2"/>
</dbReference>
<dbReference type="InterPro" id="IPR036236">
    <property type="entry name" value="Znf_C2H2_sf"/>
</dbReference>
<organism evidence="12 13">
    <name type="scientific">Saccharomyces uvarum</name>
    <name type="common">Yeast</name>
    <name type="synonym">Saccharomyces bayanus var. uvarum</name>
    <dbReference type="NCBI Taxonomy" id="230603"/>
    <lineage>
        <taxon>Eukaryota</taxon>
        <taxon>Fungi</taxon>
        <taxon>Dikarya</taxon>
        <taxon>Ascomycota</taxon>
        <taxon>Saccharomycotina</taxon>
        <taxon>Saccharomycetes</taxon>
        <taxon>Saccharomycetales</taxon>
        <taxon>Saccharomycetaceae</taxon>
        <taxon>Saccharomyces</taxon>
    </lineage>
</organism>
<keyword evidence="3" id="KW-0677">Repeat</keyword>
<dbReference type="SUPFAM" id="SSF57667">
    <property type="entry name" value="beta-beta-alpha zinc fingers"/>
    <property type="match status" value="1"/>
</dbReference>
<protein>
    <recommendedName>
        <fullName evidence="11">C2H2-type domain-containing protein</fullName>
    </recommendedName>
</protein>
<dbReference type="PANTHER" id="PTHR47428:SF1">
    <property type="entry name" value="REGULATORY PROTEIN MIG1-RELATED"/>
    <property type="match status" value="1"/>
</dbReference>
<feature type="domain" description="C2H2-type" evidence="11">
    <location>
        <begin position="17"/>
        <end position="44"/>
    </location>
</feature>
<dbReference type="PANTHER" id="PTHR47428">
    <property type="entry name" value="REGULATORY PROTEIN MIG1-RELATED"/>
    <property type="match status" value="1"/>
</dbReference>
<evidence type="ECO:0000256" key="10">
    <source>
        <dbReference type="SAM" id="MobiDB-lite"/>
    </source>
</evidence>
<evidence type="ECO:0000256" key="5">
    <source>
        <dbReference type="ARBA" id="ARBA00022833"/>
    </source>
</evidence>
<evidence type="ECO:0000313" key="13">
    <source>
        <dbReference type="Proteomes" id="UP001162085"/>
    </source>
</evidence>
<evidence type="ECO:0000256" key="8">
    <source>
        <dbReference type="ARBA" id="ARBA00023242"/>
    </source>
</evidence>
<feature type="compositionally biased region" description="Basic residues" evidence="10">
    <location>
        <begin position="64"/>
        <end position="84"/>
    </location>
</feature>
<dbReference type="InterPro" id="IPR051007">
    <property type="entry name" value="creA/MIG_C2H2-ZnF"/>
</dbReference>
<keyword evidence="13" id="KW-1185">Reference proteome</keyword>
<evidence type="ECO:0000259" key="11">
    <source>
        <dbReference type="PROSITE" id="PS50157"/>
    </source>
</evidence>
<keyword evidence="5" id="KW-0862">Zinc</keyword>
<dbReference type="PROSITE" id="PS00028">
    <property type="entry name" value="ZINC_FINGER_C2H2_1"/>
    <property type="match status" value="2"/>
</dbReference>
<evidence type="ECO:0000256" key="2">
    <source>
        <dbReference type="ARBA" id="ARBA00022723"/>
    </source>
</evidence>
<keyword evidence="4 9" id="KW-0863">Zinc-finger</keyword>
<feature type="compositionally biased region" description="Low complexity" evidence="10">
    <location>
        <begin position="88"/>
        <end position="112"/>
    </location>
</feature>
<keyword evidence="2" id="KW-0479">Metal-binding</keyword>
<keyword evidence="8" id="KW-0539">Nucleus</keyword>
<name>A0ABN8WV98_SACUV</name>
<reference evidence="12" key="1">
    <citation type="submission" date="2022-10" db="EMBL/GenBank/DDBJ databases">
        <authorList>
            <person name="Byrne P K."/>
        </authorList>
    </citation>
    <scope>NUCLEOTIDE SEQUENCE</scope>
    <source>
        <strain evidence="12">ZP964</strain>
    </source>
</reference>
<evidence type="ECO:0000256" key="1">
    <source>
        <dbReference type="ARBA" id="ARBA00004123"/>
    </source>
</evidence>
<evidence type="ECO:0000256" key="3">
    <source>
        <dbReference type="ARBA" id="ARBA00022737"/>
    </source>
</evidence>
<evidence type="ECO:0000313" key="12">
    <source>
        <dbReference type="EMBL" id="CAI4061051.1"/>
    </source>
</evidence>
<keyword evidence="6" id="KW-0805">Transcription regulation</keyword>
<dbReference type="EMBL" id="OX365932">
    <property type="protein sequence ID" value="CAI4061051.1"/>
    <property type="molecule type" value="Genomic_DNA"/>
</dbReference>
<evidence type="ECO:0000256" key="7">
    <source>
        <dbReference type="ARBA" id="ARBA00023163"/>
    </source>
</evidence>
<comment type="subcellular location">
    <subcellularLocation>
        <location evidence="1">Nucleus</location>
    </subcellularLocation>
</comment>